<accession>A0A7S1WKW3</accession>
<reference evidence="1" key="1">
    <citation type="submission" date="2021-01" db="EMBL/GenBank/DDBJ databases">
        <authorList>
            <person name="Corre E."/>
            <person name="Pelletier E."/>
            <person name="Niang G."/>
            <person name="Scheremetjew M."/>
            <person name="Finn R."/>
            <person name="Kale V."/>
            <person name="Holt S."/>
            <person name="Cochrane G."/>
            <person name="Meng A."/>
            <person name="Brown T."/>
            <person name="Cohen L."/>
        </authorList>
    </citation>
    <scope>NUCLEOTIDE SEQUENCE</scope>
    <source>
        <strain evidence="1">OF101</strain>
    </source>
</reference>
<dbReference type="EMBL" id="HBGE01085353">
    <property type="protein sequence ID" value="CAD9174077.1"/>
    <property type="molecule type" value="Transcribed_RNA"/>
</dbReference>
<proteinExistence type="predicted"/>
<sequence length="156" mass="17005">METSYQNYYLAIWDKGANDCTDSTWPCVHARASHTSVGMLPVACARSAFYAFGAPGDVEARPSTSSNRFSSIDAIVDGGFPSHCRVPLRNGQQEGAVACIEELLLYVCSKLLFGISFPCQYKYIFVNTNVSGSGFADGHRGYSLKRAEDNWVVVVA</sequence>
<organism evidence="1">
    <name type="scientific">Alexandrium catenella</name>
    <name type="common">Red tide dinoflagellate</name>
    <name type="synonym">Gonyaulax catenella</name>
    <dbReference type="NCBI Taxonomy" id="2925"/>
    <lineage>
        <taxon>Eukaryota</taxon>
        <taxon>Sar</taxon>
        <taxon>Alveolata</taxon>
        <taxon>Dinophyceae</taxon>
        <taxon>Gonyaulacales</taxon>
        <taxon>Pyrocystaceae</taxon>
        <taxon>Alexandrium</taxon>
    </lineage>
</organism>
<gene>
    <name evidence="1" type="ORF">ACAT0790_LOCUS50846</name>
</gene>
<evidence type="ECO:0000313" key="1">
    <source>
        <dbReference type="EMBL" id="CAD9174077.1"/>
    </source>
</evidence>
<dbReference type="AlphaFoldDB" id="A0A7S1WKW3"/>
<name>A0A7S1WKW3_ALECA</name>
<protein>
    <submittedName>
        <fullName evidence="1">Uncharacterized protein</fullName>
    </submittedName>
</protein>